<dbReference type="EMBL" id="KZ857325">
    <property type="protein sequence ID" value="RDW28542.1"/>
    <property type="molecule type" value="Genomic_DNA"/>
</dbReference>
<dbReference type="Pfam" id="PF18268">
    <property type="entry name" value="Hit1_C"/>
    <property type="match status" value="1"/>
</dbReference>
<dbReference type="SUPFAM" id="SSF144232">
    <property type="entry name" value="HIT/MYND zinc finger-like"/>
    <property type="match status" value="1"/>
</dbReference>
<dbReference type="VEuPathDB" id="FungiDB:YALI1_F11308g"/>
<feature type="domain" description="HIT-type" evidence="3">
    <location>
        <begin position="4"/>
        <end position="39"/>
    </location>
</feature>
<gene>
    <name evidence="5" type="ORF">B0I71DRAFT_127230</name>
    <name evidence="4" type="ORF">YALI1_F11308g</name>
</gene>
<feature type="region of interest" description="Disordered" evidence="2">
    <location>
        <begin position="34"/>
        <end position="80"/>
    </location>
</feature>
<dbReference type="CDD" id="cd23024">
    <property type="entry name" value="zf-HIT_ZNHIT2-3"/>
    <property type="match status" value="1"/>
</dbReference>
<feature type="compositionally biased region" description="Polar residues" evidence="2">
    <location>
        <begin position="52"/>
        <end position="80"/>
    </location>
</feature>
<dbReference type="Gene3D" id="1.20.1440.260">
    <property type="match status" value="1"/>
</dbReference>
<feature type="compositionally biased region" description="Basic and acidic residues" evidence="2">
    <location>
        <begin position="38"/>
        <end position="51"/>
    </location>
</feature>
<reference evidence="5 7" key="2">
    <citation type="submission" date="2018-07" db="EMBL/GenBank/DDBJ databases">
        <title>Draft Genome Assemblies for Five Robust Yarrowia lipolytica Strains Exhibiting High Lipid Production and Pentose Sugar Utilization and Sugar Alcohol Secretion from Undetoxified Lignocellulosic Biomass Hydrolysates.</title>
        <authorList>
            <consortium name="DOE Joint Genome Institute"/>
            <person name="Walker C."/>
            <person name="Ryu S."/>
            <person name="Na H."/>
            <person name="Zane M."/>
            <person name="LaButti K."/>
            <person name="Lipzen A."/>
            <person name="Haridas S."/>
            <person name="Barry K."/>
            <person name="Grigoriev I.V."/>
            <person name="Quarterman J."/>
            <person name="Slininger P."/>
            <person name="Dien B."/>
            <person name="Trinh C.T."/>
        </authorList>
    </citation>
    <scope>NUCLEOTIDE SEQUENCE [LARGE SCALE GENOMIC DNA]</scope>
    <source>
        <strain evidence="5 7">YB392</strain>
    </source>
</reference>
<name>A0A1D8NMG0_YARLL</name>
<dbReference type="Gene3D" id="3.30.60.190">
    <property type="match status" value="1"/>
</dbReference>
<reference evidence="4 6" key="1">
    <citation type="journal article" date="2016" name="PLoS ONE">
        <title>Sequence Assembly of Yarrowia lipolytica Strain W29/CLIB89 Shows Transposable Element Diversity.</title>
        <authorList>
            <person name="Magnan C."/>
            <person name="Yu J."/>
            <person name="Chang I."/>
            <person name="Jahn E."/>
            <person name="Kanomata Y."/>
            <person name="Wu J."/>
            <person name="Zeller M."/>
            <person name="Oakes M."/>
            <person name="Baldi P."/>
            <person name="Sandmeyer S."/>
        </authorList>
    </citation>
    <scope>NUCLEOTIDE SEQUENCE [LARGE SCALE GENOMIC DNA]</scope>
    <source>
        <strain evidence="4">CLIB89</strain>
        <strain evidence="6">CLIB89(W29)</strain>
    </source>
</reference>
<evidence type="ECO:0000313" key="5">
    <source>
        <dbReference type="EMBL" id="RDW28542.1"/>
    </source>
</evidence>
<dbReference type="PROSITE" id="PS51083">
    <property type="entry name" value="ZF_HIT"/>
    <property type="match status" value="1"/>
</dbReference>
<evidence type="ECO:0000313" key="6">
    <source>
        <dbReference type="Proteomes" id="UP000182444"/>
    </source>
</evidence>
<dbReference type="EMBL" id="CP017558">
    <property type="protein sequence ID" value="AOW06831.1"/>
    <property type="molecule type" value="Genomic_DNA"/>
</dbReference>
<dbReference type="KEGG" id="yli:2908982"/>
<dbReference type="InterPro" id="IPR040722">
    <property type="entry name" value="Hit1_C"/>
</dbReference>
<keyword evidence="1" id="KW-0863">Zinc-finger</keyword>
<dbReference type="Proteomes" id="UP000256601">
    <property type="component" value="Unassembled WGS sequence"/>
</dbReference>
<dbReference type="InterPro" id="IPR007529">
    <property type="entry name" value="Znf_HIT"/>
</dbReference>
<dbReference type="OMA" id="QYNTVKF"/>
<keyword evidence="1" id="KW-0862">Zinc</keyword>
<evidence type="ECO:0000313" key="7">
    <source>
        <dbReference type="Proteomes" id="UP000256601"/>
    </source>
</evidence>
<protein>
    <recommendedName>
        <fullName evidence="3">HIT-type domain-containing protein</fullName>
    </recommendedName>
</protein>
<sequence>MTQCAFCDQESKYTCPKCQSRYCSLVCYKKQEHHNKHEVREEKDTDTKEKIVNNTEKSGAVSETTTQEPNHDTTGSSTPKLSIYDPLIKDEVIQKLLSYQSTKTHLKHIATLLKDSKLSREATEEGRMEIANLGLLELRAGGENENEAIEEFCQRALDLMEDKDI</sequence>
<dbReference type="AlphaFoldDB" id="A0A1D8NMG0"/>
<proteinExistence type="predicted"/>
<evidence type="ECO:0000313" key="4">
    <source>
        <dbReference type="EMBL" id="AOW06831.1"/>
    </source>
</evidence>
<organism evidence="4 6">
    <name type="scientific">Yarrowia lipolytica</name>
    <name type="common">Candida lipolytica</name>
    <dbReference type="NCBI Taxonomy" id="4952"/>
    <lineage>
        <taxon>Eukaryota</taxon>
        <taxon>Fungi</taxon>
        <taxon>Dikarya</taxon>
        <taxon>Ascomycota</taxon>
        <taxon>Saccharomycotina</taxon>
        <taxon>Dipodascomycetes</taxon>
        <taxon>Dipodascales</taxon>
        <taxon>Dipodascales incertae sedis</taxon>
        <taxon>Yarrowia</taxon>
    </lineage>
</organism>
<dbReference type="VEuPathDB" id="FungiDB:YALI0_F07953g"/>
<accession>A0A1D8NMG0</accession>
<dbReference type="Pfam" id="PF04438">
    <property type="entry name" value="zf-HIT"/>
    <property type="match status" value="1"/>
</dbReference>
<evidence type="ECO:0000256" key="2">
    <source>
        <dbReference type="SAM" id="MobiDB-lite"/>
    </source>
</evidence>
<evidence type="ECO:0000256" key="1">
    <source>
        <dbReference type="PROSITE-ProRule" id="PRU00453"/>
    </source>
</evidence>
<dbReference type="Proteomes" id="UP000182444">
    <property type="component" value="Chromosome 1F"/>
</dbReference>
<dbReference type="GO" id="GO:0008270">
    <property type="term" value="F:zinc ion binding"/>
    <property type="evidence" value="ECO:0007669"/>
    <property type="project" value="UniProtKB-UniRule"/>
</dbReference>
<dbReference type="eggNOG" id="ENOG502S27I">
    <property type="taxonomic scope" value="Eukaryota"/>
</dbReference>
<keyword evidence="1" id="KW-0479">Metal-binding</keyword>
<dbReference type="GeneID" id="2908982"/>
<evidence type="ECO:0000259" key="3">
    <source>
        <dbReference type="PROSITE" id="PS51083"/>
    </source>
</evidence>